<evidence type="ECO:0000256" key="5">
    <source>
        <dbReference type="SAM" id="Coils"/>
    </source>
</evidence>
<dbReference type="GO" id="GO:0008270">
    <property type="term" value="F:zinc ion binding"/>
    <property type="evidence" value="ECO:0007669"/>
    <property type="project" value="UniProtKB-KW"/>
</dbReference>
<keyword evidence="3" id="KW-0862">Zinc</keyword>
<sequence length="326" mass="36976">MVTLCTVCKKRTNTRSDGGEDDSVECVGCKEPTHKKCTKLSDSGLKAVVERRVDYRCSSCKALRRSFSVSEEPPNIIKVNKAIEDLSTFVHDKWAIMEKVLLSIETMSKENLEWRQKVVNVEAKNAQHDEKITQLEERVIDLEAKGDPKVEQLEEKVVGLEIVCDKLQQRELLLTLEVVIPALENHGNPVDFAIDVIGAAIDIALDKKDIASVKITKLGDKNLNVMMLKVANLGVKTKILAGRRAKDKENGNKGIFYQPPEMEPVRIFINEKLTPRRRVLLKAAKDWKKKLNYKYVWIAGGNIMMRKKEGEQPFIINSFTDFLKLT</sequence>
<evidence type="ECO:0000256" key="3">
    <source>
        <dbReference type="ARBA" id="ARBA00022833"/>
    </source>
</evidence>
<feature type="coiled-coil region" evidence="5">
    <location>
        <begin position="104"/>
        <end position="170"/>
    </location>
</feature>
<protein>
    <submittedName>
        <fullName evidence="7">Putative crack-3 cq</fullName>
    </submittedName>
</protein>
<keyword evidence="2 4" id="KW-0863">Zinc-finger</keyword>
<evidence type="ECO:0000313" key="7">
    <source>
        <dbReference type="EMBL" id="JAV03318.1"/>
    </source>
</evidence>
<name>A0A1L8DA31_9DIPT</name>
<evidence type="ECO:0000256" key="1">
    <source>
        <dbReference type="ARBA" id="ARBA00022723"/>
    </source>
</evidence>
<proteinExistence type="predicted"/>
<keyword evidence="5" id="KW-0175">Coiled coil</keyword>
<evidence type="ECO:0000256" key="2">
    <source>
        <dbReference type="ARBA" id="ARBA00022771"/>
    </source>
</evidence>
<dbReference type="Gene3D" id="3.30.40.10">
    <property type="entry name" value="Zinc/RING finger domain, C3HC4 (zinc finger)"/>
    <property type="match status" value="1"/>
</dbReference>
<dbReference type="CDD" id="cd15489">
    <property type="entry name" value="PHD_SF"/>
    <property type="match status" value="1"/>
</dbReference>
<dbReference type="SUPFAM" id="SSF57903">
    <property type="entry name" value="FYVE/PHD zinc finger"/>
    <property type="match status" value="1"/>
</dbReference>
<organism evidence="7">
    <name type="scientific">Nyssomyia neivai</name>
    <dbReference type="NCBI Taxonomy" id="330878"/>
    <lineage>
        <taxon>Eukaryota</taxon>
        <taxon>Metazoa</taxon>
        <taxon>Ecdysozoa</taxon>
        <taxon>Arthropoda</taxon>
        <taxon>Hexapoda</taxon>
        <taxon>Insecta</taxon>
        <taxon>Pterygota</taxon>
        <taxon>Neoptera</taxon>
        <taxon>Endopterygota</taxon>
        <taxon>Diptera</taxon>
        <taxon>Nematocera</taxon>
        <taxon>Psychodoidea</taxon>
        <taxon>Psychodidae</taxon>
        <taxon>Nyssomyia</taxon>
    </lineage>
</organism>
<reference evidence="7" key="1">
    <citation type="submission" date="2016-12" db="EMBL/GenBank/DDBJ databases">
        <title>An insight into the sialome and mialome of the sand fly, Nyssomyia neivai.</title>
        <authorList>
            <person name="Sebastian V."/>
            <person name="Goulart T.M."/>
            <person name="Oliveira W."/>
            <person name="Calvo E."/>
            <person name="Oliveira L.F."/>
            <person name="Pinto M.C."/>
            <person name="Rosselino A.M."/>
            <person name="Ribeiro J.M."/>
        </authorList>
    </citation>
    <scope>NUCLEOTIDE SEQUENCE</scope>
</reference>
<feature type="domain" description="PHD-type" evidence="6">
    <location>
        <begin position="2"/>
        <end position="63"/>
    </location>
</feature>
<dbReference type="EMBL" id="GFDF01010766">
    <property type="protein sequence ID" value="JAV03318.1"/>
    <property type="molecule type" value="Transcribed_RNA"/>
</dbReference>
<dbReference type="InterPro" id="IPR019787">
    <property type="entry name" value="Znf_PHD-finger"/>
</dbReference>
<dbReference type="InterPro" id="IPR013083">
    <property type="entry name" value="Znf_RING/FYVE/PHD"/>
</dbReference>
<dbReference type="InterPro" id="IPR019786">
    <property type="entry name" value="Zinc_finger_PHD-type_CS"/>
</dbReference>
<dbReference type="PROSITE" id="PS01359">
    <property type="entry name" value="ZF_PHD_1"/>
    <property type="match status" value="1"/>
</dbReference>
<dbReference type="Pfam" id="PF25298">
    <property type="entry name" value="Baculo_FP_2nd"/>
    <property type="match status" value="1"/>
</dbReference>
<evidence type="ECO:0000256" key="4">
    <source>
        <dbReference type="PROSITE-ProRule" id="PRU00146"/>
    </source>
</evidence>
<dbReference type="InterPro" id="IPR011011">
    <property type="entry name" value="Znf_FYVE_PHD"/>
</dbReference>
<evidence type="ECO:0000259" key="6">
    <source>
        <dbReference type="PROSITE" id="PS50016"/>
    </source>
</evidence>
<dbReference type="PROSITE" id="PS50016">
    <property type="entry name" value="ZF_PHD_2"/>
    <property type="match status" value="1"/>
</dbReference>
<keyword evidence="1" id="KW-0479">Metal-binding</keyword>
<dbReference type="InterPro" id="IPR057251">
    <property type="entry name" value="FP_C"/>
</dbReference>
<accession>A0A1L8DA31</accession>
<dbReference type="AlphaFoldDB" id="A0A1L8DA31"/>